<reference evidence="1" key="1">
    <citation type="submission" date="2016-11" db="EMBL/GenBank/DDBJ databases">
        <title>The genome sequence of Colletotrichum cuscutae.</title>
        <authorList>
            <person name="Baroncelli R."/>
        </authorList>
    </citation>
    <scope>NUCLEOTIDE SEQUENCE</scope>
    <source>
        <strain evidence="1">IMI 304802</strain>
    </source>
</reference>
<protein>
    <submittedName>
        <fullName evidence="1">Uncharacterized protein</fullName>
    </submittedName>
</protein>
<dbReference type="AlphaFoldDB" id="A0AAI9V024"/>
<accession>A0AAI9V024</accession>
<organism evidence="1 2">
    <name type="scientific">Colletotrichum cuscutae</name>
    <dbReference type="NCBI Taxonomy" id="1209917"/>
    <lineage>
        <taxon>Eukaryota</taxon>
        <taxon>Fungi</taxon>
        <taxon>Dikarya</taxon>
        <taxon>Ascomycota</taxon>
        <taxon>Pezizomycotina</taxon>
        <taxon>Sordariomycetes</taxon>
        <taxon>Hypocreomycetidae</taxon>
        <taxon>Glomerellales</taxon>
        <taxon>Glomerellaceae</taxon>
        <taxon>Colletotrichum</taxon>
        <taxon>Colletotrichum acutatum species complex</taxon>
    </lineage>
</organism>
<evidence type="ECO:0000313" key="1">
    <source>
        <dbReference type="EMBL" id="KAK1467700.1"/>
    </source>
</evidence>
<evidence type="ECO:0000313" key="2">
    <source>
        <dbReference type="Proteomes" id="UP001239213"/>
    </source>
</evidence>
<name>A0AAI9V024_9PEZI</name>
<proteinExistence type="predicted"/>
<dbReference type="Proteomes" id="UP001239213">
    <property type="component" value="Unassembled WGS sequence"/>
</dbReference>
<gene>
    <name evidence="1" type="ORF">CCUS01_06967</name>
</gene>
<sequence length="92" mass="10203">MLASGVAASIFSCLRRGPDVLDRATYFLRDSPHVNIAQQSSLEDGTSQVKRIKGVRVCIGDVRPSEETGYVAFGTVGEAMPLRWQEKERRYA</sequence>
<dbReference type="EMBL" id="MPDP01000256">
    <property type="protein sequence ID" value="KAK1467700.1"/>
    <property type="molecule type" value="Genomic_DNA"/>
</dbReference>
<comment type="caution">
    <text evidence="1">The sequence shown here is derived from an EMBL/GenBank/DDBJ whole genome shotgun (WGS) entry which is preliminary data.</text>
</comment>
<keyword evidence="2" id="KW-1185">Reference proteome</keyword>